<proteinExistence type="predicted"/>
<dbReference type="EMBL" id="BGZK01003640">
    <property type="protein sequence ID" value="GBP03287.1"/>
    <property type="molecule type" value="Genomic_DNA"/>
</dbReference>
<keyword evidence="2" id="KW-1185">Reference proteome</keyword>
<comment type="caution">
    <text evidence="1">The sequence shown here is derived from an EMBL/GenBank/DDBJ whole genome shotgun (WGS) entry which is preliminary data.</text>
</comment>
<name>A0A4C1SPN3_EUMVA</name>
<dbReference type="AlphaFoldDB" id="A0A4C1SPN3"/>
<organism evidence="1 2">
    <name type="scientific">Eumeta variegata</name>
    <name type="common">Bagworm moth</name>
    <name type="synonym">Eumeta japonica</name>
    <dbReference type="NCBI Taxonomy" id="151549"/>
    <lineage>
        <taxon>Eukaryota</taxon>
        <taxon>Metazoa</taxon>
        <taxon>Ecdysozoa</taxon>
        <taxon>Arthropoda</taxon>
        <taxon>Hexapoda</taxon>
        <taxon>Insecta</taxon>
        <taxon>Pterygota</taxon>
        <taxon>Neoptera</taxon>
        <taxon>Endopterygota</taxon>
        <taxon>Lepidoptera</taxon>
        <taxon>Glossata</taxon>
        <taxon>Ditrysia</taxon>
        <taxon>Tineoidea</taxon>
        <taxon>Psychidae</taxon>
        <taxon>Oiketicinae</taxon>
        <taxon>Eumeta</taxon>
    </lineage>
</organism>
<sequence>MRHGRPTRALTGLINELRVTQNAVKISKSKWQWVGYIALRIHNQRGRKVPEWRSRTGRRGVWRPPIRWNEDDEVVSPPLKLSICCWLGVAQYLAS</sequence>
<dbReference type="Proteomes" id="UP000299102">
    <property type="component" value="Unassembled WGS sequence"/>
</dbReference>
<evidence type="ECO:0000313" key="2">
    <source>
        <dbReference type="Proteomes" id="UP000299102"/>
    </source>
</evidence>
<gene>
    <name evidence="1" type="ORF">EVAR_69229_1</name>
</gene>
<dbReference type="OrthoDB" id="407509at2759"/>
<protein>
    <submittedName>
        <fullName evidence="1">Uncharacterized protein</fullName>
    </submittedName>
</protein>
<accession>A0A4C1SPN3</accession>
<reference evidence="1 2" key="1">
    <citation type="journal article" date="2019" name="Commun. Biol.">
        <title>The bagworm genome reveals a unique fibroin gene that provides high tensile strength.</title>
        <authorList>
            <person name="Kono N."/>
            <person name="Nakamura H."/>
            <person name="Ohtoshi R."/>
            <person name="Tomita M."/>
            <person name="Numata K."/>
            <person name="Arakawa K."/>
        </authorList>
    </citation>
    <scope>NUCLEOTIDE SEQUENCE [LARGE SCALE GENOMIC DNA]</scope>
</reference>
<evidence type="ECO:0000313" key="1">
    <source>
        <dbReference type="EMBL" id="GBP03287.1"/>
    </source>
</evidence>